<feature type="non-terminal residue" evidence="11">
    <location>
        <position position="204"/>
    </location>
</feature>
<evidence type="ECO:0000256" key="6">
    <source>
        <dbReference type="ARBA" id="ARBA00025111"/>
    </source>
</evidence>
<dbReference type="GO" id="GO:0004322">
    <property type="term" value="F:ferroxidase activity"/>
    <property type="evidence" value="ECO:0007669"/>
    <property type="project" value="UniProtKB-EC"/>
</dbReference>
<feature type="non-terminal residue" evidence="11">
    <location>
        <position position="1"/>
    </location>
</feature>
<evidence type="ECO:0000313" key="12">
    <source>
        <dbReference type="Proteomes" id="UP000886611"/>
    </source>
</evidence>
<evidence type="ECO:0000256" key="5">
    <source>
        <dbReference type="ARBA" id="ARBA00023004"/>
    </source>
</evidence>
<dbReference type="SUPFAM" id="SSF47240">
    <property type="entry name" value="Ferritin-like"/>
    <property type="match status" value="1"/>
</dbReference>
<evidence type="ECO:0000256" key="1">
    <source>
        <dbReference type="ARBA" id="ARBA00007513"/>
    </source>
</evidence>
<accession>A0A8X7WST6</accession>
<protein>
    <recommendedName>
        <fullName evidence="9">Ferritin</fullName>
    </recommendedName>
</protein>
<dbReference type="AlphaFoldDB" id="A0A8X7WST6"/>
<dbReference type="Pfam" id="PF00210">
    <property type="entry name" value="Ferritin"/>
    <property type="match status" value="1"/>
</dbReference>
<comment type="caution">
    <text evidence="11">The sequence shown here is derived from an EMBL/GenBank/DDBJ whole genome shotgun (WGS) entry which is preliminary data.</text>
</comment>
<name>A0A8X7WST6_POLSE</name>
<dbReference type="GO" id="GO:0005737">
    <property type="term" value="C:cytoplasm"/>
    <property type="evidence" value="ECO:0007669"/>
    <property type="project" value="TreeGrafter"/>
</dbReference>
<dbReference type="EMBL" id="JAATIS010009265">
    <property type="protein sequence ID" value="KAG2455385.1"/>
    <property type="molecule type" value="Genomic_DNA"/>
</dbReference>
<feature type="domain" description="Ferritin-like diiron" evidence="10">
    <location>
        <begin position="34"/>
        <end position="184"/>
    </location>
</feature>
<dbReference type="FunFam" id="1.20.1260.10:FF:000002">
    <property type="entry name" value="Ferritin, mitochondrial"/>
    <property type="match status" value="1"/>
</dbReference>
<dbReference type="GO" id="GO:0006826">
    <property type="term" value="P:iron ion transport"/>
    <property type="evidence" value="ECO:0007669"/>
    <property type="project" value="InterPro"/>
</dbReference>
<dbReference type="GO" id="GO:0006879">
    <property type="term" value="P:intracellular iron ion homeostasis"/>
    <property type="evidence" value="ECO:0007669"/>
    <property type="project" value="UniProtKB-KW"/>
</dbReference>
<dbReference type="InterPro" id="IPR001519">
    <property type="entry name" value="Ferritin"/>
</dbReference>
<dbReference type="GO" id="GO:0008198">
    <property type="term" value="F:ferrous iron binding"/>
    <property type="evidence" value="ECO:0007669"/>
    <property type="project" value="TreeGrafter"/>
</dbReference>
<organism evidence="11 12">
    <name type="scientific">Polypterus senegalus</name>
    <name type="common">Senegal bichir</name>
    <dbReference type="NCBI Taxonomy" id="55291"/>
    <lineage>
        <taxon>Eukaryota</taxon>
        <taxon>Metazoa</taxon>
        <taxon>Chordata</taxon>
        <taxon>Craniata</taxon>
        <taxon>Vertebrata</taxon>
        <taxon>Euteleostomi</taxon>
        <taxon>Actinopterygii</taxon>
        <taxon>Polypteriformes</taxon>
        <taxon>Polypteridae</taxon>
        <taxon>Polypterus</taxon>
    </lineage>
</organism>
<comment type="function">
    <text evidence="9">Stores iron in a soluble, non-toxic, readily available form. Important for iron homeostasis. Iron is taken up in the ferrous form and deposited as ferric hydroxides after oxidation.</text>
</comment>
<feature type="binding site" evidence="8">
    <location>
        <position position="86"/>
    </location>
    <ligand>
        <name>Fe cation</name>
        <dbReference type="ChEBI" id="CHEBI:24875"/>
        <label>1</label>
    </ligand>
</feature>
<reference evidence="11 12" key="1">
    <citation type="journal article" date="2021" name="Cell">
        <title>Tracing the genetic footprints of vertebrate landing in non-teleost ray-finned fishes.</title>
        <authorList>
            <person name="Bi X."/>
            <person name="Wang K."/>
            <person name="Yang L."/>
            <person name="Pan H."/>
            <person name="Jiang H."/>
            <person name="Wei Q."/>
            <person name="Fang M."/>
            <person name="Yu H."/>
            <person name="Zhu C."/>
            <person name="Cai Y."/>
            <person name="He Y."/>
            <person name="Gan X."/>
            <person name="Zeng H."/>
            <person name="Yu D."/>
            <person name="Zhu Y."/>
            <person name="Jiang H."/>
            <person name="Qiu Q."/>
            <person name="Yang H."/>
            <person name="Zhang Y.E."/>
            <person name="Wang W."/>
            <person name="Zhu M."/>
            <person name="He S."/>
            <person name="Zhang G."/>
        </authorList>
    </citation>
    <scope>NUCLEOTIDE SEQUENCE [LARGE SCALE GENOMIC DNA]</scope>
    <source>
        <strain evidence="11">Bchr_013</strain>
    </source>
</reference>
<dbReference type="InterPro" id="IPR009078">
    <property type="entry name" value="Ferritin-like_SF"/>
</dbReference>
<dbReference type="PANTHER" id="PTHR11431">
    <property type="entry name" value="FERRITIN"/>
    <property type="match status" value="1"/>
</dbReference>
<comment type="catalytic activity">
    <reaction evidence="7">
        <text>4 Fe(2+) + O2 + 4 H(+) = 4 Fe(3+) + 2 H2O</text>
        <dbReference type="Rhea" id="RHEA:11148"/>
        <dbReference type="ChEBI" id="CHEBI:15377"/>
        <dbReference type="ChEBI" id="CHEBI:15378"/>
        <dbReference type="ChEBI" id="CHEBI:15379"/>
        <dbReference type="ChEBI" id="CHEBI:29033"/>
        <dbReference type="ChEBI" id="CHEBI:29034"/>
        <dbReference type="EC" id="1.16.3.1"/>
    </reaction>
</comment>
<gene>
    <name evidence="11" type="primary">Frim_0</name>
    <name evidence="11" type="ORF">GTO96_0007426</name>
</gene>
<evidence type="ECO:0000256" key="7">
    <source>
        <dbReference type="ARBA" id="ARBA00047990"/>
    </source>
</evidence>
<dbReference type="Proteomes" id="UP000886611">
    <property type="component" value="Unassembled WGS sequence"/>
</dbReference>
<dbReference type="InterPro" id="IPR014034">
    <property type="entry name" value="Ferritin_CS"/>
</dbReference>
<evidence type="ECO:0000256" key="2">
    <source>
        <dbReference type="ARBA" id="ARBA00022434"/>
    </source>
</evidence>
<dbReference type="InterPro" id="IPR012347">
    <property type="entry name" value="Ferritin-like"/>
</dbReference>
<comment type="similarity">
    <text evidence="1 9">Belongs to the ferritin family.</text>
</comment>
<dbReference type="GO" id="GO:0008199">
    <property type="term" value="F:ferric iron binding"/>
    <property type="evidence" value="ECO:0007669"/>
    <property type="project" value="InterPro"/>
</dbReference>
<dbReference type="CDD" id="cd01056">
    <property type="entry name" value="Euk_Ferritin"/>
    <property type="match status" value="1"/>
</dbReference>
<keyword evidence="4" id="KW-0560">Oxidoreductase</keyword>
<evidence type="ECO:0000259" key="10">
    <source>
        <dbReference type="PROSITE" id="PS50905"/>
    </source>
</evidence>
<dbReference type="PROSITE" id="PS00204">
    <property type="entry name" value="FERRITIN_2"/>
    <property type="match status" value="1"/>
</dbReference>
<feature type="binding site" evidence="8">
    <location>
        <position position="132"/>
    </location>
    <ligand>
        <name>Fe cation</name>
        <dbReference type="ChEBI" id="CHEBI:24875"/>
        <label>1</label>
    </ligand>
</feature>
<evidence type="ECO:0000256" key="4">
    <source>
        <dbReference type="ARBA" id="ARBA00023002"/>
    </source>
</evidence>
<feature type="binding site" evidence="8">
    <location>
        <position position="51"/>
    </location>
    <ligand>
        <name>Fe cation</name>
        <dbReference type="ChEBI" id="CHEBI:24875"/>
        <label>1</label>
    </ligand>
</feature>
<keyword evidence="2 9" id="KW-0409">Iron storage</keyword>
<evidence type="ECO:0000313" key="11">
    <source>
        <dbReference type="EMBL" id="KAG2455385.1"/>
    </source>
</evidence>
<feature type="binding site" evidence="8">
    <location>
        <position position="89"/>
    </location>
    <ligand>
        <name>Fe cation</name>
        <dbReference type="ChEBI" id="CHEBI:24875"/>
        <label>1</label>
    </ligand>
</feature>
<dbReference type="PROSITE" id="PS50905">
    <property type="entry name" value="FERRITIN_LIKE"/>
    <property type="match status" value="1"/>
</dbReference>
<evidence type="ECO:0000256" key="3">
    <source>
        <dbReference type="ARBA" id="ARBA00022723"/>
    </source>
</evidence>
<keyword evidence="5 8" id="KW-0408">Iron</keyword>
<dbReference type="PANTHER" id="PTHR11431:SF54">
    <property type="entry name" value="FERRITIN"/>
    <property type="match status" value="1"/>
</dbReference>
<comment type="function">
    <text evidence="6">Stores iron in a soluble, non-toxic, readily available form. Important for iron homeostasis. Has ferroxidase activity. Iron is taken up in the ferrous form and deposited as ferric hydroxides after oxidation.</text>
</comment>
<sequence length="204" mass="23561">MVSCQYFTVVLLITPRKDVISARKKINMASQICQNYHRDSEGAVNRLINIELSASYTYLSLAHYFKRDDVALEGFSKFFKEQSKEEQEHANKLMEFQNKRGGRIFLQDIKQKPDKDEWGNGLDAMQTALQQEKNLNQALLDVHKLASERTDPHLCDFLETHFLRNKVKMIKKLGDHITNLKKTGGSSTGLAEYMFDKLTLNERS</sequence>
<dbReference type="InterPro" id="IPR008331">
    <property type="entry name" value="Ferritin_DPS_dom"/>
</dbReference>
<keyword evidence="3 8" id="KW-0479">Metal-binding</keyword>
<evidence type="ECO:0000256" key="9">
    <source>
        <dbReference type="RuleBase" id="RU361145"/>
    </source>
</evidence>
<dbReference type="Gene3D" id="1.20.1260.10">
    <property type="match status" value="1"/>
</dbReference>
<evidence type="ECO:0000256" key="8">
    <source>
        <dbReference type="PIRSR" id="PIRSR601519-1"/>
    </source>
</evidence>
<proteinExistence type="inferred from homology"/>
<keyword evidence="12" id="KW-1185">Reference proteome</keyword>
<dbReference type="InterPro" id="IPR009040">
    <property type="entry name" value="Ferritin-like_diiron"/>
</dbReference>